<dbReference type="Proteomes" id="UP000314980">
    <property type="component" value="Unassembled WGS sequence"/>
</dbReference>
<evidence type="ECO:0000259" key="12">
    <source>
        <dbReference type="Pfam" id="PF02602"/>
    </source>
</evidence>
<dbReference type="CDD" id="cd06578">
    <property type="entry name" value="HemD"/>
    <property type="match status" value="1"/>
</dbReference>
<evidence type="ECO:0000256" key="9">
    <source>
        <dbReference type="ARBA" id="ARBA00040167"/>
    </source>
</evidence>
<dbReference type="Pfam" id="PF02602">
    <property type="entry name" value="HEM4"/>
    <property type="match status" value="1"/>
</dbReference>
<dbReference type="GO" id="GO:0006782">
    <property type="term" value="P:protoporphyrinogen IX biosynthetic process"/>
    <property type="evidence" value="ECO:0007669"/>
    <property type="project" value="UniProtKB-UniPathway"/>
</dbReference>
<dbReference type="GO" id="GO:0004852">
    <property type="term" value="F:uroporphyrinogen-III synthase activity"/>
    <property type="evidence" value="ECO:0007669"/>
    <property type="project" value="UniProtKB-EC"/>
</dbReference>
<evidence type="ECO:0000313" key="14">
    <source>
        <dbReference type="Proteomes" id="UP000314980"/>
    </source>
</evidence>
<sequence length="203" mass="22671">MHVLLLKEPRDGESGPDPYIKELASHGHKATLIPVLSFKFVSLNTLSDKLFQPEKHRGLIFTSPRAVEAVKMCLEAEERREEWNSSVKDKWNAKSIYVVGKATAALVRNLGLDPVGEDTGTAEVLSRVIIEREDTNIPPLFFPCGSIKREVLPTALRENGVPLETLTVYQTAEHPDLEKNLKNYFTEQGIPAILPRSSTKAVR</sequence>
<dbReference type="PANTHER" id="PTHR12390">
    <property type="entry name" value="UROPORPHYRINOGEN III SYNTHASE"/>
    <property type="match status" value="1"/>
</dbReference>
<reference evidence="13" key="2">
    <citation type="submission" date="2025-08" db="UniProtKB">
        <authorList>
            <consortium name="Ensembl"/>
        </authorList>
    </citation>
    <scope>IDENTIFICATION</scope>
</reference>
<dbReference type="PANTHER" id="PTHR12390:SF0">
    <property type="entry name" value="UROPORPHYRINOGEN-III SYNTHASE"/>
    <property type="match status" value="1"/>
</dbReference>
<dbReference type="EC" id="4.2.1.75" evidence="3"/>
<dbReference type="Ensembl" id="ENSLCAT00010047160.1">
    <property type="protein sequence ID" value="ENSLCAP00010046046.1"/>
    <property type="gene ID" value="ENSLCAG00010021365.1"/>
</dbReference>
<evidence type="ECO:0000256" key="10">
    <source>
        <dbReference type="ARBA" id="ARBA00048617"/>
    </source>
</evidence>
<dbReference type="GO" id="GO:0005829">
    <property type="term" value="C:cytosol"/>
    <property type="evidence" value="ECO:0007669"/>
    <property type="project" value="TreeGrafter"/>
</dbReference>
<dbReference type="FunFam" id="3.40.50.10090:FF:000003">
    <property type="entry name" value="uroporphyrinogen-III synthase"/>
    <property type="match status" value="1"/>
</dbReference>
<evidence type="ECO:0000256" key="6">
    <source>
        <dbReference type="ARBA" id="ARBA00023244"/>
    </source>
</evidence>
<comment type="function">
    <text evidence="11">Catalyzes cyclization of the linear tetrapyrrole, hydroxymethylbilane, to the macrocyclic uroporphyrinogen III, the branch point for the various sub-pathways leading to the wide diversity of porphyrins. Porphyrins act as cofactors for a multitude of enzymes that perform a variety of processes within the cell such as methionine synthesis (vitamin B12) or oxygen transport (heme).</text>
</comment>
<dbReference type="AlphaFoldDB" id="A0A4W6F7B1"/>
<dbReference type="InterPro" id="IPR039793">
    <property type="entry name" value="UROS/Hem4"/>
</dbReference>
<reference evidence="14" key="1">
    <citation type="submission" date="2015-09" db="EMBL/GenBank/DDBJ databases">
        <authorList>
            <person name="Sai Rama Sridatta P."/>
        </authorList>
    </citation>
    <scope>NUCLEOTIDE SEQUENCE [LARGE SCALE GENOMIC DNA]</scope>
</reference>
<comment type="pathway">
    <text evidence="1">Porphyrin-containing compound metabolism; protoporphyrin-IX biosynthesis; coproporphyrinogen-III from 5-aminolevulinate: step 3/4.</text>
</comment>
<dbReference type="InterPro" id="IPR036108">
    <property type="entry name" value="4pyrrol_syn_uPrphyn_synt_sf"/>
</dbReference>
<dbReference type="InterPro" id="IPR003754">
    <property type="entry name" value="4pyrrol_synth_uPrphyn_synth"/>
</dbReference>
<dbReference type="Gene3D" id="3.40.50.10090">
    <property type="match status" value="1"/>
</dbReference>
<dbReference type="UniPathway" id="UPA00251">
    <property type="reaction ID" value="UER00320"/>
</dbReference>
<dbReference type="SUPFAM" id="SSF69618">
    <property type="entry name" value="HemD-like"/>
    <property type="match status" value="1"/>
</dbReference>
<evidence type="ECO:0000256" key="4">
    <source>
        <dbReference type="ARBA" id="ARBA00023133"/>
    </source>
</evidence>
<evidence type="ECO:0000256" key="5">
    <source>
        <dbReference type="ARBA" id="ARBA00023239"/>
    </source>
</evidence>
<gene>
    <name evidence="13" type="primary">UROS</name>
</gene>
<dbReference type="GeneTree" id="ENSGT00390000009853"/>
<dbReference type="GO" id="GO:0006785">
    <property type="term" value="P:heme B biosynthetic process"/>
    <property type="evidence" value="ECO:0007669"/>
    <property type="project" value="UniProtKB-ARBA"/>
</dbReference>
<evidence type="ECO:0000256" key="3">
    <source>
        <dbReference type="ARBA" id="ARBA00013109"/>
    </source>
</evidence>
<evidence type="ECO:0000256" key="1">
    <source>
        <dbReference type="ARBA" id="ARBA00004772"/>
    </source>
</evidence>
<proteinExistence type="inferred from homology"/>
<evidence type="ECO:0000256" key="11">
    <source>
        <dbReference type="ARBA" id="ARBA00060039"/>
    </source>
</evidence>
<accession>A0A4W6F7B1</accession>
<dbReference type="GO" id="GO:0006780">
    <property type="term" value="P:uroporphyrinogen III biosynthetic process"/>
    <property type="evidence" value="ECO:0007669"/>
    <property type="project" value="InterPro"/>
</dbReference>
<protein>
    <recommendedName>
        <fullName evidence="9">Uroporphyrinogen-III synthase</fullName>
        <ecNumber evidence="3">4.2.1.75</ecNumber>
    </recommendedName>
    <alternativeName>
        <fullName evidence="8">Hydroxymethylbilane hydrolyase [cyclizing]</fullName>
    </alternativeName>
    <alternativeName>
        <fullName evidence="7">Uroporphyrinogen-III cosynthase</fullName>
    </alternativeName>
</protein>
<comment type="similarity">
    <text evidence="2">Belongs to the uroporphyrinogen-III synthase family.</text>
</comment>
<evidence type="ECO:0000256" key="7">
    <source>
        <dbReference type="ARBA" id="ARBA00031702"/>
    </source>
</evidence>
<name>A0A4W6F7B1_LATCA</name>
<evidence type="ECO:0000313" key="13">
    <source>
        <dbReference type="Ensembl" id="ENSLCAP00010046046.1"/>
    </source>
</evidence>
<keyword evidence="4" id="KW-0350">Heme biosynthesis</keyword>
<comment type="catalytic activity">
    <reaction evidence="10">
        <text>hydroxymethylbilane = uroporphyrinogen III + H2O</text>
        <dbReference type="Rhea" id="RHEA:18965"/>
        <dbReference type="ChEBI" id="CHEBI:15377"/>
        <dbReference type="ChEBI" id="CHEBI:57308"/>
        <dbReference type="ChEBI" id="CHEBI:57845"/>
        <dbReference type="EC" id="4.2.1.75"/>
    </reaction>
</comment>
<evidence type="ECO:0000256" key="8">
    <source>
        <dbReference type="ARBA" id="ARBA00032649"/>
    </source>
</evidence>
<organism evidence="13 14">
    <name type="scientific">Lates calcarifer</name>
    <name type="common">Barramundi</name>
    <name type="synonym">Holocentrus calcarifer</name>
    <dbReference type="NCBI Taxonomy" id="8187"/>
    <lineage>
        <taxon>Eukaryota</taxon>
        <taxon>Metazoa</taxon>
        <taxon>Chordata</taxon>
        <taxon>Craniata</taxon>
        <taxon>Vertebrata</taxon>
        <taxon>Euteleostomi</taxon>
        <taxon>Actinopterygii</taxon>
        <taxon>Neopterygii</taxon>
        <taxon>Teleostei</taxon>
        <taxon>Neoteleostei</taxon>
        <taxon>Acanthomorphata</taxon>
        <taxon>Carangaria</taxon>
        <taxon>Carangaria incertae sedis</taxon>
        <taxon>Centropomidae</taxon>
        <taxon>Lates</taxon>
    </lineage>
</organism>
<keyword evidence="6" id="KW-0627">Porphyrin biosynthesis</keyword>
<evidence type="ECO:0000256" key="2">
    <source>
        <dbReference type="ARBA" id="ARBA00008133"/>
    </source>
</evidence>
<keyword evidence="5" id="KW-0456">Lyase</keyword>
<keyword evidence="14" id="KW-1185">Reference proteome</keyword>
<feature type="domain" description="Tetrapyrrole biosynthesis uroporphyrinogen III synthase" evidence="12">
    <location>
        <begin position="19"/>
        <end position="197"/>
    </location>
</feature>
<reference evidence="13" key="3">
    <citation type="submission" date="2025-09" db="UniProtKB">
        <authorList>
            <consortium name="Ensembl"/>
        </authorList>
    </citation>
    <scope>IDENTIFICATION</scope>
</reference>